<feature type="compositionally biased region" description="Polar residues" evidence="9">
    <location>
        <begin position="142"/>
        <end position="151"/>
    </location>
</feature>
<keyword evidence="7" id="KW-0865">Zymogen</keyword>
<dbReference type="InterPro" id="IPR009003">
    <property type="entry name" value="Peptidase_S1_PA"/>
</dbReference>
<dbReference type="SMART" id="SM00020">
    <property type="entry name" value="Tryp_SPc"/>
    <property type="match status" value="1"/>
</dbReference>
<organism evidence="12 13">
    <name type="scientific">Cryptolaemus montrouzieri</name>
    <dbReference type="NCBI Taxonomy" id="559131"/>
    <lineage>
        <taxon>Eukaryota</taxon>
        <taxon>Metazoa</taxon>
        <taxon>Ecdysozoa</taxon>
        <taxon>Arthropoda</taxon>
        <taxon>Hexapoda</taxon>
        <taxon>Insecta</taxon>
        <taxon>Pterygota</taxon>
        <taxon>Neoptera</taxon>
        <taxon>Endopterygota</taxon>
        <taxon>Coleoptera</taxon>
        <taxon>Polyphaga</taxon>
        <taxon>Cucujiformia</taxon>
        <taxon>Coccinelloidea</taxon>
        <taxon>Coccinellidae</taxon>
        <taxon>Scymninae</taxon>
        <taxon>Scymnini</taxon>
        <taxon>Cryptolaemus</taxon>
    </lineage>
</organism>
<dbReference type="InterPro" id="IPR018114">
    <property type="entry name" value="TRYPSIN_HIS"/>
</dbReference>
<evidence type="ECO:0000256" key="8">
    <source>
        <dbReference type="ARBA" id="ARBA00023157"/>
    </source>
</evidence>
<protein>
    <recommendedName>
        <fullName evidence="11">Peptidase S1 domain-containing protein</fullName>
    </recommendedName>
</protein>
<dbReference type="PANTHER" id="PTHR24260">
    <property type="match status" value="1"/>
</dbReference>
<evidence type="ECO:0000256" key="4">
    <source>
        <dbReference type="ARBA" id="ARBA00022729"/>
    </source>
</evidence>
<keyword evidence="2" id="KW-0964">Secreted</keyword>
<dbReference type="InterPro" id="IPR043504">
    <property type="entry name" value="Peptidase_S1_PA_chymotrypsin"/>
</dbReference>
<dbReference type="Proteomes" id="UP001516400">
    <property type="component" value="Unassembled WGS sequence"/>
</dbReference>
<keyword evidence="6" id="KW-0720">Serine protease</keyword>
<evidence type="ECO:0000256" key="5">
    <source>
        <dbReference type="ARBA" id="ARBA00022801"/>
    </source>
</evidence>
<gene>
    <name evidence="12" type="ORF">HHI36_021370</name>
</gene>
<comment type="caution">
    <text evidence="12">The sequence shown here is derived from an EMBL/GenBank/DDBJ whole genome shotgun (WGS) entry which is preliminary data.</text>
</comment>
<keyword evidence="13" id="KW-1185">Reference proteome</keyword>
<dbReference type="GO" id="GO:0006508">
    <property type="term" value="P:proteolysis"/>
    <property type="evidence" value="ECO:0007669"/>
    <property type="project" value="UniProtKB-KW"/>
</dbReference>
<dbReference type="Gene3D" id="2.40.10.10">
    <property type="entry name" value="Trypsin-like serine proteases"/>
    <property type="match status" value="1"/>
</dbReference>
<dbReference type="PRINTS" id="PR00722">
    <property type="entry name" value="CHYMOTRYPSIN"/>
</dbReference>
<feature type="region of interest" description="Disordered" evidence="9">
    <location>
        <begin position="81"/>
        <end position="258"/>
    </location>
</feature>
<dbReference type="InterPro" id="IPR001254">
    <property type="entry name" value="Trypsin_dom"/>
</dbReference>
<sequence length="531" mass="59242">MLTKIKVIFMVLYVVRAQKPSPCPSVLQYNREPGESDRWYAVITLSSNEPLTGIWLNIMLDRPADSLGIFFNGKSICSSTDRAGEAVTSRVTVAQTRPTSSNVRPTNSNPPRPSRPSSLNNGATTNSRPSSRPTSRPTTSSIYVDNYNQDQNVRPSNNRPSSSNFNNRPSSTSNFYNGNEPTSTNNFRPNNFNNYNPVTDEYDDGIGLSQNTNNFNRPFDNDRGNTNSESGEEFFSGDFASPGIRPLKQPSRPSILGNEQCGRVATQPRPLISHGQHTVPGQWPWHAALYYSKGIQLMYTCGGTLISTKHILTAAHCVTKPRTNRPIKAQDLLIYLGKYNLKKFGSEIQDREVSDINIHPQYNYSVYYNDIAILRLAEPAEITRYVRPVCLWEDIDNLNQIEGTLGTVVGWGFDHNRQLSTTLMQAQMPIVSTATCIYSNRDFYSQFTSENSYCAGFRNGTSVCNGDSGGGMVFPRRGTSDSNTVWQIRGLVSVGVALQGQGLCDPTQYIVFTDVAKYIDWIEEIILHRNP</sequence>
<feature type="compositionally biased region" description="Low complexity" evidence="9">
    <location>
        <begin position="98"/>
        <end position="107"/>
    </location>
</feature>
<dbReference type="Pfam" id="PF00089">
    <property type="entry name" value="Trypsin"/>
    <property type="match status" value="1"/>
</dbReference>
<evidence type="ECO:0000259" key="11">
    <source>
        <dbReference type="PROSITE" id="PS50240"/>
    </source>
</evidence>
<dbReference type="InterPro" id="IPR001314">
    <property type="entry name" value="Peptidase_S1A"/>
</dbReference>
<keyword evidence="8" id="KW-1015">Disulfide bond</keyword>
<keyword evidence="5" id="KW-0378">Hydrolase</keyword>
<dbReference type="AlphaFoldDB" id="A0ABD2MXK1"/>
<comment type="subcellular location">
    <subcellularLocation>
        <location evidence="1">Secreted</location>
    </subcellularLocation>
</comment>
<reference evidence="12 13" key="1">
    <citation type="journal article" date="2021" name="BMC Biol.">
        <title>Horizontally acquired antibacterial genes associated with adaptive radiation of ladybird beetles.</title>
        <authorList>
            <person name="Li H.S."/>
            <person name="Tang X.F."/>
            <person name="Huang Y.H."/>
            <person name="Xu Z.Y."/>
            <person name="Chen M.L."/>
            <person name="Du X.Y."/>
            <person name="Qiu B.Y."/>
            <person name="Chen P.T."/>
            <person name="Zhang W."/>
            <person name="Slipinski A."/>
            <person name="Escalona H.E."/>
            <person name="Waterhouse R.M."/>
            <person name="Zwick A."/>
            <person name="Pang H."/>
        </authorList>
    </citation>
    <scope>NUCLEOTIDE SEQUENCE [LARGE SCALE GENOMIC DNA]</scope>
    <source>
        <strain evidence="12">SYSU2018</strain>
    </source>
</reference>
<dbReference type="EMBL" id="JABFTP020000042">
    <property type="protein sequence ID" value="KAL3270852.1"/>
    <property type="molecule type" value="Genomic_DNA"/>
</dbReference>
<dbReference type="PROSITE" id="PS50240">
    <property type="entry name" value="TRYPSIN_DOM"/>
    <property type="match status" value="1"/>
</dbReference>
<dbReference type="GO" id="GO:0008236">
    <property type="term" value="F:serine-type peptidase activity"/>
    <property type="evidence" value="ECO:0007669"/>
    <property type="project" value="UniProtKB-KW"/>
</dbReference>
<evidence type="ECO:0000256" key="3">
    <source>
        <dbReference type="ARBA" id="ARBA00022670"/>
    </source>
</evidence>
<feature type="signal peptide" evidence="10">
    <location>
        <begin position="1"/>
        <end position="17"/>
    </location>
</feature>
<evidence type="ECO:0000256" key="7">
    <source>
        <dbReference type="ARBA" id="ARBA00023145"/>
    </source>
</evidence>
<dbReference type="FunFam" id="2.40.10.10:FF:000146">
    <property type="entry name" value="Serine protease 53"/>
    <property type="match status" value="1"/>
</dbReference>
<name>A0ABD2MXK1_9CUCU</name>
<feature type="compositionally biased region" description="Polar residues" evidence="9">
    <location>
        <begin position="175"/>
        <end position="184"/>
    </location>
</feature>
<dbReference type="PANTHER" id="PTHR24260:SF143">
    <property type="entry name" value="SERINE PROTEASE GD-LIKE PROTEIN"/>
    <property type="match status" value="1"/>
</dbReference>
<evidence type="ECO:0000256" key="9">
    <source>
        <dbReference type="SAM" id="MobiDB-lite"/>
    </source>
</evidence>
<evidence type="ECO:0000313" key="13">
    <source>
        <dbReference type="Proteomes" id="UP001516400"/>
    </source>
</evidence>
<keyword evidence="3" id="KW-0645">Protease</keyword>
<proteinExistence type="predicted"/>
<evidence type="ECO:0000256" key="2">
    <source>
        <dbReference type="ARBA" id="ARBA00022525"/>
    </source>
</evidence>
<accession>A0ABD2MXK1</accession>
<dbReference type="SUPFAM" id="SSF50494">
    <property type="entry name" value="Trypsin-like serine proteases"/>
    <property type="match status" value="1"/>
</dbReference>
<dbReference type="CDD" id="cd00190">
    <property type="entry name" value="Tryp_SPc"/>
    <property type="match status" value="1"/>
</dbReference>
<feature type="compositionally biased region" description="Low complexity" evidence="9">
    <location>
        <begin position="185"/>
        <end position="197"/>
    </location>
</feature>
<evidence type="ECO:0000256" key="10">
    <source>
        <dbReference type="SAM" id="SignalP"/>
    </source>
</evidence>
<evidence type="ECO:0000313" key="12">
    <source>
        <dbReference type="EMBL" id="KAL3270852.1"/>
    </source>
</evidence>
<feature type="compositionally biased region" description="Low complexity" evidence="9">
    <location>
        <begin position="152"/>
        <end position="174"/>
    </location>
</feature>
<evidence type="ECO:0000256" key="1">
    <source>
        <dbReference type="ARBA" id="ARBA00004613"/>
    </source>
</evidence>
<dbReference type="GO" id="GO:0005576">
    <property type="term" value="C:extracellular region"/>
    <property type="evidence" value="ECO:0007669"/>
    <property type="project" value="UniProtKB-SubCell"/>
</dbReference>
<keyword evidence="4 10" id="KW-0732">Signal</keyword>
<feature type="domain" description="Peptidase S1" evidence="11">
    <location>
        <begin position="272"/>
        <end position="527"/>
    </location>
</feature>
<feature type="chain" id="PRO_5044741158" description="Peptidase S1 domain-containing protein" evidence="10">
    <location>
        <begin position="18"/>
        <end position="531"/>
    </location>
</feature>
<feature type="compositionally biased region" description="Low complexity" evidence="9">
    <location>
        <begin position="127"/>
        <end position="141"/>
    </location>
</feature>
<dbReference type="PROSITE" id="PS00134">
    <property type="entry name" value="TRYPSIN_HIS"/>
    <property type="match status" value="1"/>
</dbReference>
<dbReference type="InterPro" id="IPR051333">
    <property type="entry name" value="CLIP_Serine_Protease"/>
</dbReference>
<evidence type="ECO:0000256" key="6">
    <source>
        <dbReference type="ARBA" id="ARBA00022825"/>
    </source>
</evidence>